<dbReference type="Pfam" id="PF00134">
    <property type="entry name" value="Cyclin_N"/>
    <property type="match status" value="1"/>
</dbReference>
<sequence length="357" mass="41673">MKSKKRGWINENAINKQIIHLKRIENDNPIKKQKSKGQSKDRKNFLLNIRRKILRKPQFVKYINILLESKKDSTKFSSMSEDVSDIPFSSDENEFFTYQIDNLYLELANESMTKYQYIFNHIDNKDILLHQKQLYQDMSTFFVYIHSRHPEICIKTIFLARALIDDVFRCQIITLENAMIVGVTCFLIASKFEDVSPISLNECIQLGNKEFSEKDISDNEAKILTLVGFRMIRSYSMEIARKLLNLQTVENAIKQICDIICICSIFDSTISSEKPSTIASCAILISHKIQNQKIDPELVRWLSYTSTTDNCALMSTISQHMKTTIPNLYQKYHCFRQFMNQIVSEEVFDLITKSINY</sequence>
<dbReference type="Gene3D" id="1.10.472.10">
    <property type="entry name" value="Cyclin-like"/>
    <property type="match status" value="1"/>
</dbReference>
<dbReference type="STRING" id="75913.A0A0K0G174"/>
<dbReference type="WBParaSite" id="SVE_1846200.1">
    <property type="protein sequence ID" value="SVE_1846200.1"/>
    <property type="gene ID" value="SVE_1846200"/>
</dbReference>
<dbReference type="GO" id="GO:0044772">
    <property type="term" value="P:mitotic cell cycle phase transition"/>
    <property type="evidence" value="ECO:0007669"/>
    <property type="project" value="InterPro"/>
</dbReference>
<organism evidence="2 3">
    <name type="scientific">Strongyloides venezuelensis</name>
    <name type="common">Threadworm</name>
    <dbReference type="NCBI Taxonomy" id="75913"/>
    <lineage>
        <taxon>Eukaryota</taxon>
        <taxon>Metazoa</taxon>
        <taxon>Ecdysozoa</taxon>
        <taxon>Nematoda</taxon>
        <taxon>Chromadorea</taxon>
        <taxon>Rhabditida</taxon>
        <taxon>Tylenchina</taxon>
        <taxon>Panagrolaimomorpha</taxon>
        <taxon>Strongyloidoidea</taxon>
        <taxon>Strongyloididae</taxon>
        <taxon>Strongyloides</taxon>
    </lineage>
</organism>
<dbReference type="AlphaFoldDB" id="A0A0K0G174"/>
<keyword evidence="2" id="KW-1185">Reference proteome</keyword>
<evidence type="ECO:0000259" key="1">
    <source>
        <dbReference type="Pfam" id="PF00134"/>
    </source>
</evidence>
<dbReference type="PANTHER" id="PTHR10177">
    <property type="entry name" value="CYCLINS"/>
    <property type="match status" value="1"/>
</dbReference>
<reference evidence="3" key="2">
    <citation type="submission" date="2015-08" db="UniProtKB">
        <authorList>
            <consortium name="WormBaseParasite"/>
        </authorList>
    </citation>
    <scope>IDENTIFICATION</scope>
</reference>
<evidence type="ECO:0000313" key="2">
    <source>
        <dbReference type="Proteomes" id="UP000035680"/>
    </source>
</evidence>
<reference evidence="2" key="1">
    <citation type="submission" date="2014-07" db="EMBL/GenBank/DDBJ databases">
        <authorList>
            <person name="Martin A.A"/>
            <person name="De Silva N."/>
        </authorList>
    </citation>
    <scope>NUCLEOTIDE SEQUENCE</scope>
</reference>
<evidence type="ECO:0000313" key="3">
    <source>
        <dbReference type="WBParaSite" id="SVE_1846200.1"/>
    </source>
</evidence>
<dbReference type="InterPro" id="IPR036915">
    <property type="entry name" value="Cyclin-like_sf"/>
</dbReference>
<name>A0A0K0G174_STRVS</name>
<dbReference type="GO" id="GO:0016538">
    <property type="term" value="F:cyclin-dependent protein serine/threonine kinase regulator activity"/>
    <property type="evidence" value="ECO:0007669"/>
    <property type="project" value="InterPro"/>
</dbReference>
<dbReference type="InterPro" id="IPR039361">
    <property type="entry name" value="Cyclin"/>
</dbReference>
<dbReference type="Proteomes" id="UP000035680">
    <property type="component" value="Unassembled WGS sequence"/>
</dbReference>
<protein>
    <submittedName>
        <fullName evidence="3">Cyclin N-terminal domain-containing protein</fullName>
    </submittedName>
</protein>
<feature type="domain" description="Cyclin N-terminal" evidence="1">
    <location>
        <begin position="111"/>
        <end position="231"/>
    </location>
</feature>
<proteinExistence type="predicted"/>
<dbReference type="SUPFAM" id="SSF47954">
    <property type="entry name" value="Cyclin-like"/>
    <property type="match status" value="2"/>
</dbReference>
<accession>A0A0K0G174</accession>
<dbReference type="InterPro" id="IPR006671">
    <property type="entry name" value="Cyclin_N"/>
</dbReference>